<comment type="similarity">
    <text evidence="8">Belongs to the G-protein coupled receptor 1 family.</text>
</comment>
<evidence type="ECO:0000256" key="4">
    <source>
        <dbReference type="ARBA" id="ARBA00023040"/>
    </source>
</evidence>
<dbReference type="OMA" id="LRICKIH"/>
<evidence type="ECO:0000256" key="1">
    <source>
        <dbReference type="ARBA" id="ARBA00004141"/>
    </source>
</evidence>
<dbReference type="EnsemblMetazoa" id="G3763.6">
    <property type="protein sequence ID" value="G3763.6:cds"/>
    <property type="gene ID" value="G3763"/>
</dbReference>
<evidence type="ECO:0000256" key="6">
    <source>
        <dbReference type="ARBA" id="ARBA00023170"/>
    </source>
</evidence>
<dbReference type="EnsemblMetazoa" id="G3763.4">
    <property type="protein sequence ID" value="G3763.4:cds"/>
    <property type="gene ID" value="G3763"/>
</dbReference>
<evidence type="ECO:0000256" key="5">
    <source>
        <dbReference type="ARBA" id="ARBA00023136"/>
    </source>
</evidence>
<sequence>MAFVEDNTTGMDSNYTNEIDHRFSNISVYLNATGNISGSGRQLNRPIFISSGPLFDDVSDKYMTSVLLPSLVYVSFLLLVGIPGNLMVIYVYSLKWRANTSRVFILALGSYDFINCVTSLTTEIVLLSRFLNFDFPVWCKVSRFLSASINSGSTFILVAIATDRFLRICKIHKDPISVELARSLVFISVFFAVLTSWPVLLLYGSYTVIIPLKPPVFVQGKTCLVSDSMVETMYPLIFVIFLLSAHFLVDIVLIALYSFVGRVIYHQQAFRKSMIINSSIKNSTKPVNKSDGSNSNFTVDELEEHRPTLKKAQSENKRISLVFWKKLSLDYRRSKVQKNPSSQKKKVIKELKQSLKGHPSIDSNTAKSGSKFRAGRTTFMLFLVTVLFILSFLPYSILVIVRYTDPGFYTRLTSGGKAVYNVFLRSYLLNSVVNPLVYCFVSKEFRSRCKDVIHSLVCCLRD</sequence>
<dbReference type="EnsemblMetazoa" id="G3763.2">
    <property type="protein sequence ID" value="G3763.2:cds"/>
    <property type="gene ID" value="G3763"/>
</dbReference>
<reference evidence="11" key="1">
    <citation type="submission" date="2022-08" db="UniProtKB">
        <authorList>
            <consortium name="EnsemblMetazoa"/>
        </authorList>
    </citation>
    <scope>IDENTIFICATION</scope>
    <source>
        <strain evidence="11">05x7-T-G4-1.051#20</strain>
    </source>
</reference>
<organism evidence="11 12">
    <name type="scientific">Magallana gigas</name>
    <name type="common">Pacific oyster</name>
    <name type="synonym">Crassostrea gigas</name>
    <dbReference type="NCBI Taxonomy" id="29159"/>
    <lineage>
        <taxon>Eukaryota</taxon>
        <taxon>Metazoa</taxon>
        <taxon>Spiralia</taxon>
        <taxon>Lophotrochozoa</taxon>
        <taxon>Mollusca</taxon>
        <taxon>Bivalvia</taxon>
        <taxon>Autobranchia</taxon>
        <taxon>Pteriomorphia</taxon>
        <taxon>Ostreida</taxon>
        <taxon>Ostreoidea</taxon>
        <taxon>Ostreidae</taxon>
        <taxon>Magallana</taxon>
    </lineage>
</organism>
<feature type="transmembrane region" description="Helical" evidence="9">
    <location>
        <begin position="104"/>
        <end position="131"/>
    </location>
</feature>
<comment type="subcellular location">
    <subcellularLocation>
        <location evidence="1">Membrane</location>
        <topology evidence="1">Multi-pass membrane protein</topology>
    </subcellularLocation>
</comment>
<dbReference type="PANTHER" id="PTHR24238">
    <property type="entry name" value="G-PROTEIN COUPLED RECEPTOR"/>
    <property type="match status" value="1"/>
</dbReference>
<feature type="transmembrane region" description="Helical" evidence="9">
    <location>
        <begin position="183"/>
        <end position="206"/>
    </location>
</feature>
<evidence type="ECO:0000313" key="12">
    <source>
        <dbReference type="Proteomes" id="UP000005408"/>
    </source>
</evidence>
<dbReference type="PROSITE" id="PS50262">
    <property type="entry name" value="G_PROTEIN_RECEP_F1_2"/>
    <property type="match status" value="1"/>
</dbReference>
<feature type="domain" description="G-protein coupled receptors family 1 profile" evidence="10">
    <location>
        <begin position="84"/>
        <end position="438"/>
    </location>
</feature>
<accession>A0A8W8MSJ6</accession>
<dbReference type="AlphaFoldDB" id="A0A8W8MSJ6"/>
<dbReference type="Proteomes" id="UP000005408">
    <property type="component" value="Unassembled WGS sequence"/>
</dbReference>
<keyword evidence="12" id="KW-1185">Reference proteome</keyword>
<keyword evidence="7 8" id="KW-0807">Transducer</keyword>
<dbReference type="CDD" id="cd00637">
    <property type="entry name" value="7tm_classA_rhodopsin-like"/>
    <property type="match status" value="1"/>
</dbReference>
<keyword evidence="3 9" id="KW-1133">Transmembrane helix</keyword>
<keyword evidence="4 8" id="KW-0297">G-protein coupled receptor</keyword>
<dbReference type="SUPFAM" id="SSF81321">
    <property type="entry name" value="Family A G protein-coupled receptor-like"/>
    <property type="match status" value="1"/>
</dbReference>
<protein>
    <recommendedName>
        <fullName evidence="10">G-protein coupled receptors family 1 profile domain-containing protein</fullName>
    </recommendedName>
</protein>
<dbReference type="Gene3D" id="1.20.1070.10">
    <property type="entry name" value="Rhodopsin 7-helix transmembrane proteins"/>
    <property type="match status" value="1"/>
</dbReference>
<feature type="transmembrane region" description="Helical" evidence="9">
    <location>
        <begin position="379"/>
        <end position="403"/>
    </location>
</feature>
<feature type="transmembrane region" description="Helical" evidence="9">
    <location>
        <begin position="236"/>
        <end position="265"/>
    </location>
</feature>
<proteinExistence type="inferred from homology"/>
<keyword evidence="2 8" id="KW-0812">Transmembrane</keyword>
<dbReference type="Pfam" id="PF00001">
    <property type="entry name" value="7tm_1"/>
    <property type="match status" value="1"/>
</dbReference>
<dbReference type="InterPro" id="IPR017452">
    <property type="entry name" value="GPCR_Rhodpsn_7TM"/>
</dbReference>
<dbReference type="PRINTS" id="PR00237">
    <property type="entry name" value="GPCRRHODOPSN"/>
</dbReference>
<keyword evidence="6 8" id="KW-0675">Receptor</keyword>
<feature type="transmembrane region" description="Helical" evidence="9">
    <location>
        <begin position="143"/>
        <end position="162"/>
    </location>
</feature>
<feature type="transmembrane region" description="Helical" evidence="9">
    <location>
        <begin position="423"/>
        <end position="441"/>
    </location>
</feature>
<keyword evidence="5 9" id="KW-0472">Membrane</keyword>
<evidence type="ECO:0000256" key="9">
    <source>
        <dbReference type="SAM" id="Phobius"/>
    </source>
</evidence>
<evidence type="ECO:0000256" key="8">
    <source>
        <dbReference type="RuleBase" id="RU000688"/>
    </source>
</evidence>
<dbReference type="EnsemblMetazoa" id="G3763.5">
    <property type="protein sequence ID" value="G3763.5:cds"/>
    <property type="gene ID" value="G3763"/>
</dbReference>
<feature type="transmembrane region" description="Helical" evidence="9">
    <location>
        <begin position="71"/>
        <end position="92"/>
    </location>
</feature>
<evidence type="ECO:0000259" key="10">
    <source>
        <dbReference type="PROSITE" id="PS50262"/>
    </source>
</evidence>
<dbReference type="InterPro" id="IPR000276">
    <property type="entry name" value="GPCR_Rhodpsn"/>
</dbReference>
<dbReference type="GO" id="GO:0016020">
    <property type="term" value="C:membrane"/>
    <property type="evidence" value="ECO:0007669"/>
    <property type="project" value="UniProtKB-SubCell"/>
</dbReference>
<dbReference type="PANTHER" id="PTHR24238:SF47">
    <property type="entry name" value="ECDYSTEROIDS_DOPAMINE RECEPTOR-RELATED"/>
    <property type="match status" value="1"/>
</dbReference>
<dbReference type="OrthoDB" id="6117944at2759"/>
<name>A0A8W8MSJ6_MAGGI</name>
<evidence type="ECO:0000256" key="2">
    <source>
        <dbReference type="ARBA" id="ARBA00022692"/>
    </source>
</evidence>
<evidence type="ECO:0000256" key="3">
    <source>
        <dbReference type="ARBA" id="ARBA00022989"/>
    </source>
</evidence>
<dbReference type="GO" id="GO:0004930">
    <property type="term" value="F:G protein-coupled receptor activity"/>
    <property type="evidence" value="ECO:0007669"/>
    <property type="project" value="UniProtKB-KW"/>
</dbReference>
<evidence type="ECO:0000256" key="7">
    <source>
        <dbReference type="ARBA" id="ARBA00023224"/>
    </source>
</evidence>
<evidence type="ECO:0000313" key="11">
    <source>
        <dbReference type="EnsemblMetazoa" id="G3763.2:cds"/>
    </source>
</evidence>
<dbReference type="PROSITE" id="PS00237">
    <property type="entry name" value="G_PROTEIN_RECEP_F1_1"/>
    <property type="match status" value="1"/>
</dbReference>